<dbReference type="AlphaFoldDB" id="A0A645BWR6"/>
<comment type="caution">
    <text evidence="1">The sequence shown here is derived from an EMBL/GenBank/DDBJ whole genome shotgun (WGS) entry which is preliminary data.</text>
</comment>
<evidence type="ECO:0000313" key="1">
    <source>
        <dbReference type="EMBL" id="MPM69722.1"/>
    </source>
</evidence>
<accession>A0A645BWR6</accession>
<name>A0A645BWR6_9ZZZZ</name>
<protein>
    <submittedName>
        <fullName evidence="1">Uncharacterized protein</fullName>
    </submittedName>
</protein>
<organism evidence="1">
    <name type="scientific">bioreactor metagenome</name>
    <dbReference type="NCBI Taxonomy" id="1076179"/>
    <lineage>
        <taxon>unclassified sequences</taxon>
        <taxon>metagenomes</taxon>
        <taxon>ecological metagenomes</taxon>
    </lineage>
</organism>
<sequence length="51" mass="5784">MQSRGRRGGGAVRLGIDRLIAGFVCKPLRDVRRQRHLSRAVEHLFENAVVE</sequence>
<proteinExistence type="predicted"/>
<dbReference type="EMBL" id="VSSQ01023035">
    <property type="protein sequence ID" value="MPM69722.1"/>
    <property type="molecule type" value="Genomic_DNA"/>
</dbReference>
<gene>
    <name evidence="1" type="ORF">SDC9_116670</name>
</gene>
<reference evidence="1" key="1">
    <citation type="submission" date="2019-08" db="EMBL/GenBank/DDBJ databases">
        <authorList>
            <person name="Kucharzyk K."/>
            <person name="Murdoch R.W."/>
            <person name="Higgins S."/>
            <person name="Loffler F."/>
        </authorList>
    </citation>
    <scope>NUCLEOTIDE SEQUENCE</scope>
</reference>